<name>A0A9X2F532_9SPHI</name>
<keyword evidence="1" id="KW-1133">Transmembrane helix</keyword>
<keyword evidence="1" id="KW-0812">Transmembrane</keyword>
<organism evidence="2 3">
    <name type="scientific">Solitalea agri</name>
    <dbReference type="NCBI Taxonomy" id="2953739"/>
    <lineage>
        <taxon>Bacteria</taxon>
        <taxon>Pseudomonadati</taxon>
        <taxon>Bacteroidota</taxon>
        <taxon>Sphingobacteriia</taxon>
        <taxon>Sphingobacteriales</taxon>
        <taxon>Sphingobacteriaceae</taxon>
        <taxon>Solitalea</taxon>
    </lineage>
</organism>
<keyword evidence="3" id="KW-1185">Reference proteome</keyword>
<gene>
    <name evidence="2" type="ORF">NF867_16535</name>
</gene>
<dbReference type="Proteomes" id="UP001155182">
    <property type="component" value="Unassembled WGS sequence"/>
</dbReference>
<dbReference type="AlphaFoldDB" id="A0A9X2F532"/>
<feature type="transmembrane region" description="Helical" evidence="1">
    <location>
        <begin position="26"/>
        <end position="45"/>
    </location>
</feature>
<dbReference type="EMBL" id="JAMWYS010000058">
    <property type="protein sequence ID" value="MCO4294471.1"/>
    <property type="molecule type" value="Genomic_DNA"/>
</dbReference>
<accession>A0A9X2F532</accession>
<comment type="caution">
    <text evidence="2">The sequence shown here is derived from an EMBL/GenBank/DDBJ whole genome shotgun (WGS) entry which is preliminary data.</text>
</comment>
<evidence type="ECO:0000256" key="1">
    <source>
        <dbReference type="SAM" id="Phobius"/>
    </source>
</evidence>
<dbReference type="RefSeq" id="WP_252589506.1">
    <property type="nucleotide sequence ID" value="NZ_JAMWYS010000058.1"/>
</dbReference>
<reference evidence="2" key="1">
    <citation type="submission" date="2022-06" db="EMBL/GenBank/DDBJ databases">
        <title>Solitalea sp. MAHUQ-68 isolated from rhizospheric soil.</title>
        <authorList>
            <person name="Huq M.A."/>
        </authorList>
    </citation>
    <scope>NUCLEOTIDE SEQUENCE</scope>
    <source>
        <strain evidence="2">MAHUQ-68</strain>
    </source>
</reference>
<evidence type="ECO:0000313" key="3">
    <source>
        <dbReference type="Proteomes" id="UP001155182"/>
    </source>
</evidence>
<sequence length="47" mass="5417">MRHSSHHEERHKPGGFLIGKEFSGSFVKIFIISIIIIFGLAYFLGWI</sequence>
<proteinExistence type="predicted"/>
<keyword evidence="1" id="KW-0472">Membrane</keyword>
<protein>
    <submittedName>
        <fullName evidence="2">Uncharacterized protein</fullName>
    </submittedName>
</protein>
<evidence type="ECO:0000313" key="2">
    <source>
        <dbReference type="EMBL" id="MCO4294471.1"/>
    </source>
</evidence>